<evidence type="ECO:0000256" key="1">
    <source>
        <dbReference type="ARBA" id="ARBA00022723"/>
    </source>
</evidence>
<evidence type="ECO:0000313" key="6">
    <source>
        <dbReference type="EMBL" id="CDZ90184.1"/>
    </source>
</evidence>
<evidence type="ECO:0000259" key="4">
    <source>
        <dbReference type="Pfam" id="PF07731"/>
    </source>
</evidence>
<dbReference type="AlphaFoldDB" id="A0A098BN87"/>
<dbReference type="PROSITE" id="PS51318">
    <property type="entry name" value="TAT"/>
    <property type="match status" value="1"/>
</dbReference>
<gene>
    <name evidence="6" type="ORF">RHRU231_660030</name>
</gene>
<dbReference type="Pfam" id="PF00394">
    <property type="entry name" value="Cu-oxidase"/>
    <property type="match status" value="1"/>
</dbReference>
<protein>
    <submittedName>
        <fullName evidence="6">Multicopper oxidase, type 3</fullName>
    </submittedName>
</protein>
<reference evidence="6 7" key="1">
    <citation type="journal article" date="2014" name="Genome Announc.">
        <title>Draft Genome Sequence of Propane- and Butane-Oxidizing Actinobacterium Rhodococcus ruber IEGM 231.</title>
        <authorList>
            <person name="Ivshina I.B."/>
            <person name="Kuyukina M.S."/>
            <person name="Krivoruchko A.V."/>
            <person name="Barbe V."/>
            <person name="Fischer C."/>
        </authorList>
    </citation>
    <scope>NUCLEOTIDE SEQUENCE [LARGE SCALE GENOMIC DNA]</scope>
</reference>
<dbReference type="InterPro" id="IPR045087">
    <property type="entry name" value="Cu-oxidase_fam"/>
</dbReference>
<dbReference type="InterPro" id="IPR006311">
    <property type="entry name" value="TAT_signal"/>
</dbReference>
<dbReference type="InterPro" id="IPR001117">
    <property type="entry name" value="Cu-oxidase_2nd"/>
</dbReference>
<dbReference type="InterPro" id="IPR011707">
    <property type="entry name" value="Cu-oxidase-like_N"/>
</dbReference>
<dbReference type="Gene3D" id="2.60.40.420">
    <property type="entry name" value="Cupredoxins - blue copper proteins"/>
    <property type="match status" value="3"/>
</dbReference>
<evidence type="ECO:0000259" key="3">
    <source>
        <dbReference type="Pfam" id="PF00394"/>
    </source>
</evidence>
<sequence length="498" mass="53369">MTGRPIERRRALQLGALGIAGIAAGGLGLSRTGLPFASSPRSTIAESGLPVVEPAVLRSEAGVLRVELTVARTRLDQAGTATMLTYNGTVPGPTWRVRPGDRLEVRVVNTLDAATNLHFHGLRVSPQGTGDNPFVSIEPGRSFDYRLDVPPDHPPGVFWYHPHRHGSVADQLFGGLYGTILVDGDDAIPVARERVLVISDVSLAPDGSLARVYPQQVMTGREGELLLVNGRPEPRLTARPGDRERWRLVNACTSRYLRLTVDGHRLHLLGVDGGHEPGTPEVGEVPLAPGNRADLVVDIEAGTGRLRTLGYDRGGAMMGMMGGGTELSGPAMLATVVADGPPAADAGPVPQRAVDPDLRGRPIAASREITFTMGMGMGMGAMMGSGPGGAGMNFGFDNRAFDARRTDQSPAAGTIEQWTIRNPTPMDHPFHLHIWPMQVVEEHGGPVEQPRWRDVVNVPAGGRVQVLVDFTRFPGRSVYHCHILDHEDAGMMATVEVR</sequence>
<feature type="domain" description="Plastocyanin-like" evidence="5">
    <location>
        <begin position="76"/>
        <end position="184"/>
    </location>
</feature>
<dbReference type="CDD" id="cd13900">
    <property type="entry name" value="CuRO_3_Tth-MCO_like"/>
    <property type="match status" value="1"/>
</dbReference>
<dbReference type="GO" id="GO:0016491">
    <property type="term" value="F:oxidoreductase activity"/>
    <property type="evidence" value="ECO:0007669"/>
    <property type="project" value="UniProtKB-KW"/>
</dbReference>
<dbReference type="Pfam" id="PF07731">
    <property type="entry name" value="Cu-oxidase_2"/>
    <property type="match status" value="1"/>
</dbReference>
<evidence type="ECO:0000259" key="5">
    <source>
        <dbReference type="Pfam" id="PF07732"/>
    </source>
</evidence>
<evidence type="ECO:0000256" key="2">
    <source>
        <dbReference type="ARBA" id="ARBA00023002"/>
    </source>
</evidence>
<dbReference type="SUPFAM" id="SSF49503">
    <property type="entry name" value="Cupredoxins"/>
    <property type="match status" value="3"/>
</dbReference>
<dbReference type="Proteomes" id="UP000042997">
    <property type="component" value="Unassembled WGS sequence"/>
</dbReference>
<dbReference type="EMBL" id="CCSD01000079">
    <property type="protein sequence ID" value="CDZ90184.1"/>
    <property type="molecule type" value="Genomic_DNA"/>
</dbReference>
<dbReference type="InterPro" id="IPR008972">
    <property type="entry name" value="Cupredoxin"/>
</dbReference>
<dbReference type="InterPro" id="IPR011706">
    <property type="entry name" value="Cu-oxidase_C"/>
</dbReference>
<feature type="domain" description="Plastocyanin-like" evidence="4">
    <location>
        <begin position="397"/>
        <end position="497"/>
    </location>
</feature>
<keyword evidence="2" id="KW-0560">Oxidoreductase</keyword>
<dbReference type="PANTHER" id="PTHR11709">
    <property type="entry name" value="MULTI-COPPER OXIDASE"/>
    <property type="match status" value="1"/>
</dbReference>
<accession>A0A098BN87</accession>
<dbReference type="CDD" id="cd13853">
    <property type="entry name" value="CuRO_1_Tth-MCO_like"/>
    <property type="match status" value="1"/>
</dbReference>
<dbReference type="GO" id="GO:0005507">
    <property type="term" value="F:copper ion binding"/>
    <property type="evidence" value="ECO:0007669"/>
    <property type="project" value="InterPro"/>
</dbReference>
<dbReference type="InterPro" id="IPR002355">
    <property type="entry name" value="Cu_oxidase_Cu_BS"/>
</dbReference>
<dbReference type="Pfam" id="PF07732">
    <property type="entry name" value="Cu-oxidase_3"/>
    <property type="match status" value="1"/>
</dbReference>
<keyword evidence="1" id="KW-0479">Metal-binding</keyword>
<name>A0A098BN87_9NOCA</name>
<feature type="domain" description="Plastocyanin-like" evidence="3">
    <location>
        <begin position="226"/>
        <end position="300"/>
    </location>
</feature>
<organism evidence="6 7">
    <name type="scientific">Rhodococcus ruber</name>
    <dbReference type="NCBI Taxonomy" id="1830"/>
    <lineage>
        <taxon>Bacteria</taxon>
        <taxon>Bacillati</taxon>
        <taxon>Actinomycetota</taxon>
        <taxon>Actinomycetes</taxon>
        <taxon>Mycobacteriales</taxon>
        <taxon>Nocardiaceae</taxon>
        <taxon>Rhodococcus</taxon>
    </lineage>
</organism>
<dbReference type="PROSITE" id="PS00080">
    <property type="entry name" value="MULTICOPPER_OXIDASE2"/>
    <property type="match status" value="1"/>
</dbReference>
<evidence type="ECO:0000313" key="7">
    <source>
        <dbReference type="Proteomes" id="UP000042997"/>
    </source>
</evidence>
<proteinExistence type="predicted"/>
<dbReference type="PANTHER" id="PTHR11709:SF2">
    <property type="entry name" value="MULTICOPPER OXIDASE LPR1"/>
    <property type="match status" value="1"/>
</dbReference>